<dbReference type="NCBIfam" id="TIGR01730">
    <property type="entry name" value="RND_mfp"/>
    <property type="match status" value="1"/>
</dbReference>
<proteinExistence type="inferred from homology"/>
<dbReference type="AlphaFoldDB" id="A0A9D6Z0K3"/>
<feature type="domain" description="CusB-like beta-barrel" evidence="4">
    <location>
        <begin position="222"/>
        <end position="295"/>
    </location>
</feature>
<dbReference type="PANTHER" id="PTHR30469">
    <property type="entry name" value="MULTIDRUG RESISTANCE PROTEIN MDTA"/>
    <property type="match status" value="1"/>
</dbReference>
<dbReference type="Proteomes" id="UP000807825">
    <property type="component" value="Unassembled WGS sequence"/>
</dbReference>
<evidence type="ECO:0000256" key="1">
    <source>
        <dbReference type="ARBA" id="ARBA00009477"/>
    </source>
</evidence>
<protein>
    <submittedName>
        <fullName evidence="5">Efflux RND transporter periplasmic adaptor subunit</fullName>
    </submittedName>
</protein>
<dbReference type="Pfam" id="PF25954">
    <property type="entry name" value="Beta-barrel_RND_2"/>
    <property type="match status" value="1"/>
</dbReference>
<dbReference type="Gene3D" id="2.40.30.170">
    <property type="match status" value="1"/>
</dbReference>
<dbReference type="InterPro" id="IPR058792">
    <property type="entry name" value="Beta-barrel_RND_2"/>
</dbReference>
<comment type="similarity">
    <text evidence="1">Belongs to the membrane fusion protein (MFP) (TC 8.A.1) family.</text>
</comment>
<reference evidence="5" key="1">
    <citation type="submission" date="2020-07" db="EMBL/GenBank/DDBJ databases">
        <title>Huge and variable diversity of episymbiotic CPR bacteria and DPANN archaea in groundwater ecosystems.</title>
        <authorList>
            <person name="He C.Y."/>
            <person name="Keren R."/>
            <person name="Whittaker M."/>
            <person name="Farag I.F."/>
            <person name="Doudna J."/>
            <person name="Cate J.H.D."/>
            <person name="Banfield J.F."/>
        </authorList>
    </citation>
    <scope>NUCLEOTIDE SEQUENCE</scope>
    <source>
        <strain evidence="5">NC_groundwater_1664_Pr3_B-0.1um_52_9</strain>
    </source>
</reference>
<keyword evidence="2" id="KW-0175">Coiled coil</keyword>
<organism evidence="5 6">
    <name type="scientific">Desulfomonile tiedjei</name>
    <dbReference type="NCBI Taxonomy" id="2358"/>
    <lineage>
        <taxon>Bacteria</taxon>
        <taxon>Pseudomonadati</taxon>
        <taxon>Thermodesulfobacteriota</taxon>
        <taxon>Desulfomonilia</taxon>
        <taxon>Desulfomonilales</taxon>
        <taxon>Desulfomonilaceae</taxon>
        <taxon>Desulfomonile</taxon>
    </lineage>
</organism>
<dbReference type="Gene3D" id="1.10.287.470">
    <property type="entry name" value="Helix hairpin bin"/>
    <property type="match status" value="1"/>
</dbReference>
<comment type="caution">
    <text evidence="5">The sequence shown here is derived from an EMBL/GenBank/DDBJ whole genome shotgun (WGS) entry which is preliminary data.</text>
</comment>
<feature type="coiled-coil region" evidence="2">
    <location>
        <begin position="124"/>
        <end position="182"/>
    </location>
</feature>
<evidence type="ECO:0000259" key="4">
    <source>
        <dbReference type="Pfam" id="PF25954"/>
    </source>
</evidence>
<evidence type="ECO:0000313" key="5">
    <source>
        <dbReference type="EMBL" id="MBI5250033.1"/>
    </source>
</evidence>
<dbReference type="SUPFAM" id="SSF111369">
    <property type="entry name" value="HlyD-like secretion proteins"/>
    <property type="match status" value="1"/>
</dbReference>
<gene>
    <name evidence="5" type="ORF">HY912_11110</name>
</gene>
<sequence>MMKSVWRLSICVVLGALYLLVQSTVSADVPENQDSAKVLTSAVDTKDSNWGSDSSRKEELGITTPEKLSAVIYPYQSCTVSTEVRGIVDFMKFKEGDPLEKDVVVSEISRARYESIVGEFRGNYEAVVRTLERAKENLAVQEELYDKRACTFDDILKARSEVRILEARKNEAEFKLKQAQLNLDACIIRAPFSGNVSVLYHEPYEAVENLEKLFGVVDTSKVYARVNWPESRLSELEMGKKAYFQYGGRTYEGAIEKISSLIDPASKSKRVHILIDNPNGKLQVGMSGSVSLSDKAKVSMDIGTPSN</sequence>
<evidence type="ECO:0000256" key="3">
    <source>
        <dbReference type="SAM" id="SignalP"/>
    </source>
</evidence>
<feature type="chain" id="PRO_5038833128" evidence="3">
    <location>
        <begin position="28"/>
        <end position="307"/>
    </location>
</feature>
<evidence type="ECO:0000313" key="6">
    <source>
        <dbReference type="Proteomes" id="UP000807825"/>
    </source>
</evidence>
<dbReference type="GO" id="GO:0015562">
    <property type="term" value="F:efflux transmembrane transporter activity"/>
    <property type="evidence" value="ECO:0007669"/>
    <property type="project" value="TreeGrafter"/>
</dbReference>
<dbReference type="EMBL" id="JACRDE010000299">
    <property type="protein sequence ID" value="MBI5250033.1"/>
    <property type="molecule type" value="Genomic_DNA"/>
</dbReference>
<dbReference type="Gene3D" id="2.40.50.100">
    <property type="match status" value="1"/>
</dbReference>
<dbReference type="GO" id="GO:1990281">
    <property type="term" value="C:efflux pump complex"/>
    <property type="evidence" value="ECO:0007669"/>
    <property type="project" value="TreeGrafter"/>
</dbReference>
<name>A0A9D6Z0K3_9BACT</name>
<dbReference type="InterPro" id="IPR006143">
    <property type="entry name" value="RND_pump_MFP"/>
</dbReference>
<keyword evidence="3" id="KW-0732">Signal</keyword>
<feature type="signal peptide" evidence="3">
    <location>
        <begin position="1"/>
        <end position="27"/>
    </location>
</feature>
<accession>A0A9D6Z0K3</accession>
<evidence type="ECO:0000256" key="2">
    <source>
        <dbReference type="SAM" id="Coils"/>
    </source>
</evidence>